<dbReference type="AlphaFoldDB" id="A0AAV1UDX9"/>
<reference evidence="2" key="1">
    <citation type="submission" date="2024-01" db="EMBL/GenBank/DDBJ databases">
        <authorList>
            <person name="Webb A."/>
        </authorList>
    </citation>
    <scope>NUCLEOTIDE SEQUENCE</scope>
    <source>
        <strain evidence="2">Pm1</strain>
    </source>
</reference>
<dbReference type="PANTHER" id="PTHR35046">
    <property type="entry name" value="ZINC KNUCKLE (CCHC-TYPE) FAMILY PROTEIN"/>
    <property type="match status" value="1"/>
</dbReference>
<protein>
    <recommendedName>
        <fullName evidence="1">Integrase catalytic domain-containing protein</fullName>
    </recommendedName>
</protein>
<proteinExistence type="predicted"/>
<dbReference type="EMBL" id="CAKLBY020000192">
    <property type="protein sequence ID" value="CAK7932755.1"/>
    <property type="molecule type" value="Genomic_DNA"/>
</dbReference>
<accession>A0AAV1UDX9</accession>
<dbReference type="SUPFAM" id="SSF53098">
    <property type="entry name" value="Ribonuclease H-like"/>
    <property type="match status" value="1"/>
</dbReference>
<evidence type="ECO:0000313" key="3">
    <source>
        <dbReference type="Proteomes" id="UP001162060"/>
    </source>
</evidence>
<dbReference type="PROSITE" id="PS50994">
    <property type="entry name" value="INTEGRASE"/>
    <property type="match status" value="1"/>
</dbReference>
<name>A0AAV1UDX9_9STRA</name>
<dbReference type="InterPro" id="IPR036397">
    <property type="entry name" value="RNaseH_sf"/>
</dbReference>
<dbReference type="GO" id="GO:0003676">
    <property type="term" value="F:nucleic acid binding"/>
    <property type="evidence" value="ECO:0007669"/>
    <property type="project" value="InterPro"/>
</dbReference>
<evidence type="ECO:0000259" key="1">
    <source>
        <dbReference type="PROSITE" id="PS50994"/>
    </source>
</evidence>
<evidence type="ECO:0000313" key="2">
    <source>
        <dbReference type="EMBL" id="CAK7932755.1"/>
    </source>
</evidence>
<dbReference type="Gene3D" id="3.30.420.10">
    <property type="entry name" value="Ribonuclease H-like superfamily/Ribonuclease H"/>
    <property type="match status" value="1"/>
</dbReference>
<organism evidence="2 3">
    <name type="scientific">Peronospora matthiolae</name>
    <dbReference type="NCBI Taxonomy" id="2874970"/>
    <lineage>
        <taxon>Eukaryota</taxon>
        <taxon>Sar</taxon>
        <taxon>Stramenopiles</taxon>
        <taxon>Oomycota</taxon>
        <taxon>Peronosporomycetes</taxon>
        <taxon>Peronosporales</taxon>
        <taxon>Peronosporaceae</taxon>
        <taxon>Peronospora</taxon>
    </lineage>
</organism>
<gene>
    <name evidence="2" type="ORF">PM001_LOCUS17905</name>
</gene>
<feature type="domain" description="Integrase catalytic" evidence="1">
    <location>
        <begin position="1"/>
        <end position="74"/>
    </location>
</feature>
<dbReference type="InterPro" id="IPR001584">
    <property type="entry name" value="Integrase_cat-core"/>
</dbReference>
<comment type="caution">
    <text evidence="2">The sequence shown here is derived from an EMBL/GenBank/DDBJ whole genome shotgun (WGS) entry which is preliminary data.</text>
</comment>
<sequence length="74" mass="8129">MSMDFVFGLPRDAAGNTRIVVFVDRLSKMAHLAAVPDSIDGDGTAKLFMDRVFLQQGLPVAIVSDRDPRFTGKF</sequence>
<dbReference type="PANTHER" id="PTHR35046:SF18">
    <property type="entry name" value="RNA-DIRECTED DNA POLYMERASE"/>
    <property type="match status" value="1"/>
</dbReference>
<dbReference type="Proteomes" id="UP001162060">
    <property type="component" value="Unassembled WGS sequence"/>
</dbReference>
<dbReference type="InterPro" id="IPR012337">
    <property type="entry name" value="RNaseH-like_sf"/>
</dbReference>
<dbReference type="GO" id="GO:0015074">
    <property type="term" value="P:DNA integration"/>
    <property type="evidence" value="ECO:0007669"/>
    <property type="project" value="InterPro"/>
</dbReference>